<reference evidence="1 2" key="1">
    <citation type="submission" date="2020-10" db="EMBL/GenBank/DDBJ databases">
        <title>Trueperella pecoris sp. nov. isolated from bovine and porcine specimens.</title>
        <authorList>
            <person name="Schoenecker L."/>
            <person name="Schnydrig P."/>
            <person name="Brodard I."/>
            <person name="Thomann A."/>
            <person name="Hemphill A."/>
            <person name="Rodriguez-Campos S."/>
            <person name="Perreten V."/>
            <person name="Jores J."/>
            <person name="Kittl S."/>
        </authorList>
    </citation>
    <scope>NUCLEOTIDE SEQUENCE [LARGE SCALE GENOMIC DNA]</scope>
    <source>
        <strain evidence="1 2">15A0121</strain>
    </source>
</reference>
<dbReference type="RefSeq" id="WP_197551111.1">
    <property type="nucleotide sequence ID" value="NZ_CP063213.1"/>
</dbReference>
<evidence type="ECO:0008006" key="3">
    <source>
        <dbReference type="Google" id="ProtNLM"/>
    </source>
</evidence>
<dbReference type="Proteomes" id="UP000595053">
    <property type="component" value="Chromosome"/>
</dbReference>
<dbReference type="InterPro" id="IPR036390">
    <property type="entry name" value="WH_DNA-bd_sf"/>
</dbReference>
<gene>
    <name evidence="1" type="ORF">INS88_10010</name>
</gene>
<dbReference type="InterPro" id="IPR036388">
    <property type="entry name" value="WH-like_DNA-bd_sf"/>
</dbReference>
<organism evidence="1 2">
    <name type="scientific">Trueperella pecoris</name>
    <dbReference type="NCBI Taxonomy" id="2733571"/>
    <lineage>
        <taxon>Bacteria</taxon>
        <taxon>Bacillati</taxon>
        <taxon>Actinomycetota</taxon>
        <taxon>Actinomycetes</taxon>
        <taxon>Actinomycetales</taxon>
        <taxon>Actinomycetaceae</taxon>
        <taxon>Trueperella</taxon>
    </lineage>
</organism>
<keyword evidence="2" id="KW-1185">Reference proteome</keyword>
<evidence type="ECO:0000313" key="1">
    <source>
        <dbReference type="EMBL" id="QOR45569.1"/>
    </source>
</evidence>
<sequence>MPQNRAPMTAGAIYAAIASLSPAQQTMLTEISKHAEPVTVTELADALTLHPNSVRTTLDSLIEVRLIDRQVIKSGGRGRPSWGYFTLAPDTQTYASTQLVELTTLFCDTLRENFEDPEEQARKIGHTWGDKIVEQINGESCIDPSIQADIDIDARISQMRVLFTSLGTSAAINKDDSHVIDLHSCPFVNRAGTVDPLICHMHAGFINSVMECACGLRAEGELSPMREPGVCQISIREGVNA</sequence>
<accession>A0A8A5U7C2</accession>
<dbReference type="SUPFAM" id="SSF46785">
    <property type="entry name" value="Winged helix' DNA-binding domain"/>
    <property type="match status" value="1"/>
</dbReference>
<evidence type="ECO:0000313" key="2">
    <source>
        <dbReference type="Proteomes" id="UP000595053"/>
    </source>
</evidence>
<name>A0A7M1QUA7_9ACTO</name>
<accession>A0A7M1QUA7</accession>
<dbReference type="EMBL" id="CP063213">
    <property type="protein sequence ID" value="QOR45569.1"/>
    <property type="molecule type" value="Genomic_DNA"/>
</dbReference>
<protein>
    <recommendedName>
        <fullName evidence="3">MarR family protein</fullName>
    </recommendedName>
</protein>
<dbReference type="Gene3D" id="1.10.10.10">
    <property type="entry name" value="Winged helix-like DNA-binding domain superfamily/Winged helix DNA-binding domain"/>
    <property type="match status" value="1"/>
</dbReference>
<proteinExistence type="predicted"/>
<dbReference type="AlphaFoldDB" id="A0A7M1QUA7"/>